<name>A0A800MRW6_CYTFI</name>
<dbReference type="GO" id="GO:0000287">
    <property type="term" value="F:magnesium ion binding"/>
    <property type="evidence" value="ECO:0007669"/>
    <property type="project" value="InterPro"/>
</dbReference>
<sequence length="196" mass="22054">MKILRKKILINDGKFSNTSEYETVLNNIEEAIFAIENPKGSGAFLLYDKKKGNGVKPIKDAFILKLNELGWKDEKLVVDPNLKKRKIDTTKELSTGKYFGVEWETGNISSSHRAINRLLKGMHEGVLEGGVLVLPSRKMYNYLTDRVGNFKELEPYFEVMSDSTAPGILLIIEIEHDGVRDDIPSIKKGTDGRALI</sequence>
<organism evidence="1 2">
    <name type="scientific">Cytobacillus firmus</name>
    <name type="common">Bacillus firmus</name>
    <dbReference type="NCBI Taxonomy" id="1399"/>
    <lineage>
        <taxon>Bacteria</taxon>
        <taxon>Bacillati</taxon>
        <taxon>Bacillota</taxon>
        <taxon>Bacilli</taxon>
        <taxon>Bacillales</taxon>
        <taxon>Bacillaceae</taxon>
        <taxon>Cytobacillus</taxon>
    </lineage>
</organism>
<reference evidence="1 2" key="1">
    <citation type="journal article" date="2020" name="G3 (Bethesda)">
        <title>Whole Genome Sequencing and Comparative Genomics of Two Nematicidal Bacillus Strains Reveals a Wide Range of Possible Virulence Factors.</title>
        <authorList>
            <person name="Susic N."/>
            <person name="Janezic S."/>
            <person name="Rupnik M."/>
            <person name="Geric Stare B."/>
        </authorList>
    </citation>
    <scope>NUCLEOTIDE SEQUENCE [LARGE SCALE GENOMIC DNA]</scope>
    <source>
        <strain evidence="1 2">I-1582</strain>
    </source>
</reference>
<protein>
    <recommendedName>
        <fullName evidence="3">Restriction endonuclease BamHI</fullName>
    </recommendedName>
</protein>
<dbReference type="InterPro" id="IPR011338">
    <property type="entry name" value="BamHI/BglII/BstY"/>
</dbReference>
<dbReference type="Proteomes" id="UP000465778">
    <property type="component" value="Unassembled WGS sequence"/>
</dbReference>
<dbReference type="InterPro" id="IPR011335">
    <property type="entry name" value="Restrct_endonuc-II-like"/>
</dbReference>
<dbReference type="InterPro" id="IPR004194">
    <property type="entry name" value="Restrct_endonuc_II_BamHI"/>
</dbReference>
<dbReference type="OrthoDB" id="571572at2"/>
<dbReference type="EMBL" id="VDEM01000115">
    <property type="protein sequence ID" value="KAF0821373.1"/>
    <property type="molecule type" value="Genomic_DNA"/>
</dbReference>
<evidence type="ECO:0008006" key="3">
    <source>
        <dbReference type="Google" id="ProtNLM"/>
    </source>
</evidence>
<dbReference type="Gene3D" id="3.40.91.20">
    <property type="match status" value="1"/>
</dbReference>
<evidence type="ECO:0000313" key="1">
    <source>
        <dbReference type="EMBL" id="KAF0821373.1"/>
    </source>
</evidence>
<dbReference type="SUPFAM" id="SSF52980">
    <property type="entry name" value="Restriction endonuclease-like"/>
    <property type="match status" value="1"/>
</dbReference>
<dbReference type="AlphaFoldDB" id="A0A800MRW6"/>
<dbReference type="GO" id="GO:0009307">
    <property type="term" value="P:DNA restriction-modification system"/>
    <property type="evidence" value="ECO:0007669"/>
    <property type="project" value="InterPro"/>
</dbReference>
<gene>
    <name evidence="1" type="ORF">KIS1582_4915</name>
</gene>
<dbReference type="GO" id="GO:0009036">
    <property type="term" value="F:type II site-specific deoxyribonuclease activity"/>
    <property type="evidence" value="ECO:0007669"/>
    <property type="project" value="InterPro"/>
</dbReference>
<dbReference type="RefSeq" id="WP_159347238.1">
    <property type="nucleotide sequence ID" value="NZ_JBALOT010000121.1"/>
</dbReference>
<evidence type="ECO:0000313" key="2">
    <source>
        <dbReference type="Proteomes" id="UP000465778"/>
    </source>
</evidence>
<comment type="caution">
    <text evidence="1">The sequence shown here is derived from an EMBL/GenBank/DDBJ whole genome shotgun (WGS) entry which is preliminary data.</text>
</comment>
<accession>A0A800MRW6</accession>
<dbReference type="Pfam" id="PF02923">
    <property type="entry name" value="BamHI"/>
    <property type="match status" value="1"/>
</dbReference>
<dbReference type="GO" id="GO:0003677">
    <property type="term" value="F:DNA binding"/>
    <property type="evidence" value="ECO:0007669"/>
    <property type="project" value="InterPro"/>
</dbReference>
<proteinExistence type="predicted"/>